<dbReference type="InterPro" id="IPR035977">
    <property type="entry name" value="Ribosomal_bL36_sp"/>
</dbReference>
<dbReference type="PROSITE" id="PS00828">
    <property type="entry name" value="RIBOSOMAL_L36"/>
    <property type="match status" value="1"/>
</dbReference>
<dbReference type="EMBL" id="GG663752">
    <property type="protein sequence ID" value="EEH51119.1"/>
    <property type="molecule type" value="Genomic_DNA"/>
</dbReference>
<dbReference type="eggNOG" id="KOG4122">
    <property type="taxonomic scope" value="Eukaryota"/>
</dbReference>
<dbReference type="Proteomes" id="UP000001876">
    <property type="component" value="Unassembled WGS sequence"/>
</dbReference>
<proteinExistence type="inferred from homology"/>
<feature type="non-terminal residue" evidence="5">
    <location>
        <position position="1"/>
    </location>
</feature>
<accession>C1N9S2</accession>
<dbReference type="InterPro" id="IPR052010">
    <property type="entry name" value="Ribosomal_LSU_bL36"/>
</dbReference>
<dbReference type="SUPFAM" id="SSF57840">
    <property type="entry name" value="Ribosomal protein L36"/>
    <property type="match status" value="1"/>
</dbReference>
<evidence type="ECO:0000256" key="1">
    <source>
        <dbReference type="ARBA" id="ARBA00007645"/>
    </source>
</evidence>
<keyword evidence="6" id="KW-1185">Reference proteome</keyword>
<protein>
    <recommendedName>
        <fullName evidence="4">Ribosomal protein</fullName>
    </recommendedName>
</protein>
<keyword evidence="2 4" id="KW-0689">Ribosomal protein</keyword>
<dbReference type="HAMAP" id="MF_00251">
    <property type="entry name" value="Ribosomal_bL36"/>
    <property type="match status" value="1"/>
</dbReference>
<dbReference type="KEGG" id="mpp:MICPUCDRAFT_23740"/>
<dbReference type="Pfam" id="PF00444">
    <property type="entry name" value="Ribosomal_L36"/>
    <property type="match status" value="1"/>
</dbReference>
<organism evidence="6">
    <name type="scientific">Micromonas pusilla (strain CCMP1545)</name>
    <name type="common">Picoplanktonic green alga</name>
    <dbReference type="NCBI Taxonomy" id="564608"/>
    <lineage>
        <taxon>Eukaryota</taxon>
        <taxon>Viridiplantae</taxon>
        <taxon>Chlorophyta</taxon>
        <taxon>Mamiellophyceae</taxon>
        <taxon>Mamiellales</taxon>
        <taxon>Mamiellaceae</taxon>
        <taxon>Micromonas</taxon>
    </lineage>
</organism>
<dbReference type="GO" id="GO:0005840">
    <property type="term" value="C:ribosome"/>
    <property type="evidence" value="ECO:0007669"/>
    <property type="project" value="UniProtKB-KW"/>
</dbReference>
<evidence type="ECO:0000313" key="6">
    <source>
        <dbReference type="Proteomes" id="UP000001876"/>
    </source>
</evidence>
<dbReference type="RefSeq" id="XP_003064785.1">
    <property type="nucleotide sequence ID" value="XM_003064739.1"/>
</dbReference>
<comment type="similarity">
    <text evidence="1 4">Belongs to the bacterial ribosomal protein bL36 family.</text>
</comment>
<evidence type="ECO:0000256" key="3">
    <source>
        <dbReference type="ARBA" id="ARBA00023274"/>
    </source>
</evidence>
<dbReference type="GO" id="GO:0006412">
    <property type="term" value="P:translation"/>
    <property type="evidence" value="ECO:0007669"/>
    <property type="project" value="InterPro"/>
</dbReference>
<reference evidence="5 6" key="1">
    <citation type="journal article" date="2009" name="Science">
        <title>Green evolution and dynamic adaptations revealed by genomes of the marine picoeukaryotes Micromonas.</title>
        <authorList>
            <person name="Worden A.Z."/>
            <person name="Lee J.H."/>
            <person name="Mock T."/>
            <person name="Rouze P."/>
            <person name="Simmons M.P."/>
            <person name="Aerts A.L."/>
            <person name="Allen A.E."/>
            <person name="Cuvelier M.L."/>
            <person name="Derelle E."/>
            <person name="Everett M.V."/>
            <person name="Foulon E."/>
            <person name="Grimwood J."/>
            <person name="Gundlach H."/>
            <person name="Henrissat B."/>
            <person name="Napoli C."/>
            <person name="McDonald S.M."/>
            <person name="Parker M.S."/>
            <person name="Rombauts S."/>
            <person name="Salamov A."/>
            <person name="Von Dassow P."/>
            <person name="Badger J.H."/>
            <person name="Coutinho P.M."/>
            <person name="Demir E."/>
            <person name="Dubchak I."/>
            <person name="Gentemann C."/>
            <person name="Eikrem W."/>
            <person name="Gready J.E."/>
            <person name="John U."/>
            <person name="Lanier W."/>
            <person name="Lindquist E.A."/>
            <person name="Lucas S."/>
            <person name="Mayer K.F."/>
            <person name="Moreau H."/>
            <person name="Not F."/>
            <person name="Otillar R."/>
            <person name="Panaud O."/>
            <person name="Pangilinan J."/>
            <person name="Paulsen I."/>
            <person name="Piegu B."/>
            <person name="Poliakov A."/>
            <person name="Robbens S."/>
            <person name="Schmutz J."/>
            <person name="Toulza E."/>
            <person name="Wyss T."/>
            <person name="Zelensky A."/>
            <person name="Zhou K."/>
            <person name="Armbrust E.V."/>
            <person name="Bhattacharya D."/>
            <person name="Goodenough U.W."/>
            <person name="Van de Peer Y."/>
            <person name="Grigoriev I.V."/>
        </authorList>
    </citation>
    <scope>NUCLEOTIDE SEQUENCE [LARGE SCALE GENOMIC DNA]</scope>
    <source>
        <strain evidence="5 6">CCMP1545</strain>
    </source>
</reference>
<dbReference type="NCBIfam" id="TIGR01022">
    <property type="entry name" value="rpmJ_bact"/>
    <property type="match status" value="1"/>
</dbReference>
<dbReference type="GO" id="GO:1990904">
    <property type="term" value="C:ribonucleoprotein complex"/>
    <property type="evidence" value="ECO:0007669"/>
    <property type="project" value="UniProtKB-KW"/>
</dbReference>
<dbReference type="InterPro" id="IPR000473">
    <property type="entry name" value="Ribosomal_bL36"/>
</dbReference>
<evidence type="ECO:0000313" key="5">
    <source>
        <dbReference type="EMBL" id="EEH51119.1"/>
    </source>
</evidence>
<evidence type="ECO:0000256" key="4">
    <source>
        <dbReference type="RuleBase" id="RU000570"/>
    </source>
</evidence>
<keyword evidence="3 4" id="KW-0687">Ribonucleoprotein</keyword>
<sequence>LQVRSALKKMCESCRFVKRKGRVYVVCDKVPKHKQRQGMFTTTGAGASSSSSSSSTWSSWSAWGWGEKGAAGVAAGRRSVFAGLTLSGTSRFGSLLPRIAR</sequence>
<dbReference type="GeneID" id="9690104"/>
<dbReference type="STRING" id="564608.C1N9S2"/>
<dbReference type="PANTHER" id="PTHR18804">
    <property type="entry name" value="RIBOSOMAL PROTEIN"/>
    <property type="match status" value="1"/>
</dbReference>
<dbReference type="PANTHER" id="PTHR18804:SF16">
    <property type="entry name" value="RIBOSOMAL PROTEIN"/>
    <property type="match status" value="1"/>
</dbReference>
<evidence type="ECO:0000256" key="2">
    <source>
        <dbReference type="ARBA" id="ARBA00022980"/>
    </source>
</evidence>
<dbReference type="GO" id="GO:0003735">
    <property type="term" value="F:structural constituent of ribosome"/>
    <property type="evidence" value="ECO:0007669"/>
    <property type="project" value="InterPro"/>
</dbReference>
<name>C1N9S2_MICPC</name>
<dbReference type="OrthoDB" id="10265903at2759"/>
<gene>
    <name evidence="5" type="ORF">MICPUCDRAFT_23740</name>
</gene>
<dbReference type="AlphaFoldDB" id="C1N9S2"/>